<dbReference type="SMART" id="SM01061">
    <property type="entry name" value="CAT_RBD"/>
    <property type="match status" value="1"/>
</dbReference>
<accession>A0ABR8PWF3</accession>
<evidence type="ECO:0000313" key="3">
    <source>
        <dbReference type="EMBL" id="MBD7912523.1"/>
    </source>
</evidence>
<name>A0ABR8PWF3_9CLOT</name>
<dbReference type="PANTHER" id="PTHR30185:SF16">
    <property type="entry name" value="PROTEIN GLCT"/>
    <property type="match status" value="1"/>
</dbReference>
<dbReference type="InterPro" id="IPR036634">
    <property type="entry name" value="PRD_sf"/>
</dbReference>
<feature type="domain" description="PRD" evidence="2">
    <location>
        <begin position="73"/>
        <end position="177"/>
    </location>
</feature>
<evidence type="ECO:0000259" key="2">
    <source>
        <dbReference type="PROSITE" id="PS51372"/>
    </source>
</evidence>
<sequence length="284" mass="32667">MSIKLKHDEVVSKVFNNNIILVNSDHKEKILFAKGIGFGKKHGQTICKGTEVDKIFTIEDTENRANFNNIIDKVHKDFFAVCEEAIYEVSKQINKELNESIHIGLIDHLSFAIKRMKSKEIIENPFLVEIETLYPKEFTLARMVADKVANFAKVDMPDDEIGFIALHIHSAINNGSISNTLKNNYLGSTIVEHVEDRLNIEIDRKSLDYARFLTHIKFAVQRILENKNVDNQLGEIIKNTYKESYEIAKEVAEIIGKELKVHVKDDEVTFLTIHIERFRISLNQ</sequence>
<dbReference type="NCBIfam" id="NF047357">
    <property type="entry name" value="antiterm_GlcT"/>
    <property type="match status" value="1"/>
</dbReference>
<dbReference type="InterPro" id="IPR011608">
    <property type="entry name" value="PRD"/>
</dbReference>
<dbReference type="Pfam" id="PF00874">
    <property type="entry name" value="PRD"/>
    <property type="match status" value="2"/>
</dbReference>
<dbReference type="InterPro" id="IPR036650">
    <property type="entry name" value="CAT_RNA-bd_dom_sf"/>
</dbReference>
<dbReference type="PROSITE" id="PS51372">
    <property type="entry name" value="PRD_2"/>
    <property type="match status" value="2"/>
</dbReference>
<proteinExistence type="predicted"/>
<keyword evidence="4" id="KW-1185">Reference proteome</keyword>
<dbReference type="Gene3D" id="2.30.24.10">
    <property type="entry name" value="CAT RNA-binding domain"/>
    <property type="match status" value="1"/>
</dbReference>
<dbReference type="InterPro" id="IPR050661">
    <property type="entry name" value="BglG_antiterminators"/>
</dbReference>
<comment type="caution">
    <text evidence="3">The sequence shown here is derived from an EMBL/GenBank/DDBJ whole genome shotgun (WGS) entry which is preliminary data.</text>
</comment>
<dbReference type="Pfam" id="PF03123">
    <property type="entry name" value="CAT_RBD"/>
    <property type="match status" value="1"/>
</dbReference>
<dbReference type="EMBL" id="JACSRA010000025">
    <property type="protein sequence ID" value="MBD7912523.1"/>
    <property type="molecule type" value="Genomic_DNA"/>
</dbReference>
<dbReference type="InterPro" id="IPR004341">
    <property type="entry name" value="CAT_RNA-bd_dom"/>
</dbReference>
<dbReference type="Proteomes" id="UP000627781">
    <property type="component" value="Unassembled WGS sequence"/>
</dbReference>
<dbReference type="Gene3D" id="1.10.1790.10">
    <property type="entry name" value="PRD domain"/>
    <property type="match status" value="1"/>
</dbReference>
<evidence type="ECO:0000313" key="4">
    <source>
        <dbReference type="Proteomes" id="UP000627781"/>
    </source>
</evidence>
<dbReference type="PANTHER" id="PTHR30185">
    <property type="entry name" value="CRYPTIC BETA-GLUCOSIDE BGL OPERON ANTITERMINATOR"/>
    <property type="match status" value="1"/>
</dbReference>
<keyword evidence="1" id="KW-0677">Repeat</keyword>
<feature type="domain" description="PRD" evidence="2">
    <location>
        <begin position="178"/>
        <end position="284"/>
    </location>
</feature>
<dbReference type="Gene3D" id="1.20.890.100">
    <property type="match status" value="1"/>
</dbReference>
<reference evidence="3 4" key="1">
    <citation type="submission" date="2020-08" db="EMBL/GenBank/DDBJ databases">
        <title>A Genomic Blueprint of the Chicken Gut Microbiome.</title>
        <authorList>
            <person name="Gilroy R."/>
            <person name="Ravi A."/>
            <person name="Getino M."/>
            <person name="Pursley I."/>
            <person name="Horton D.L."/>
            <person name="Alikhan N.-F."/>
            <person name="Baker D."/>
            <person name="Gharbi K."/>
            <person name="Hall N."/>
            <person name="Watson M."/>
            <person name="Adriaenssens E.M."/>
            <person name="Foster-Nyarko E."/>
            <person name="Jarju S."/>
            <person name="Secka A."/>
            <person name="Antonio M."/>
            <person name="Oren A."/>
            <person name="Chaudhuri R."/>
            <person name="La Ragione R.M."/>
            <person name="Hildebrand F."/>
            <person name="Pallen M.J."/>
        </authorList>
    </citation>
    <scope>NUCLEOTIDE SEQUENCE [LARGE SCALE GENOMIC DNA]</scope>
    <source>
        <strain evidence="3 4">Sa3CVN1</strain>
    </source>
</reference>
<gene>
    <name evidence="3" type="ORF">H9661_14265</name>
</gene>
<dbReference type="SUPFAM" id="SSF63520">
    <property type="entry name" value="PTS-regulatory domain, PRD"/>
    <property type="match status" value="2"/>
</dbReference>
<organism evidence="3 4">
    <name type="scientific">Clostridium cibarium</name>
    <dbReference type="NCBI Taxonomy" id="2762247"/>
    <lineage>
        <taxon>Bacteria</taxon>
        <taxon>Bacillati</taxon>
        <taxon>Bacillota</taxon>
        <taxon>Clostridia</taxon>
        <taxon>Eubacteriales</taxon>
        <taxon>Clostridiaceae</taxon>
        <taxon>Clostridium</taxon>
    </lineage>
</organism>
<protein>
    <submittedName>
        <fullName evidence="3">PRD domain-containing protein</fullName>
    </submittedName>
</protein>
<dbReference type="RefSeq" id="WP_143318117.1">
    <property type="nucleotide sequence ID" value="NZ_JACSRA010000025.1"/>
</dbReference>
<dbReference type="SUPFAM" id="SSF50151">
    <property type="entry name" value="SacY-like RNA-binding domain"/>
    <property type="match status" value="1"/>
</dbReference>
<evidence type="ECO:0000256" key="1">
    <source>
        <dbReference type="ARBA" id="ARBA00022737"/>
    </source>
</evidence>
<dbReference type="Gene3D" id="1.20.58.1950">
    <property type="match status" value="1"/>
</dbReference>